<evidence type="ECO:0000313" key="2">
    <source>
        <dbReference type="EMBL" id="BDZ46226.1"/>
    </source>
</evidence>
<dbReference type="InterPro" id="IPR011008">
    <property type="entry name" value="Dimeric_a/b-barrel"/>
</dbReference>
<dbReference type="Proteomes" id="UP001321498">
    <property type="component" value="Chromosome"/>
</dbReference>
<dbReference type="RefSeq" id="WP_286276322.1">
    <property type="nucleotide sequence ID" value="NZ_AP027731.1"/>
</dbReference>
<evidence type="ECO:0000313" key="3">
    <source>
        <dbReference type="Proteomes" id="UP001321498"/>
    </source>
</evidence>
<evidence type="ECO:0000259" key="1">
    <source>
        <dbReference type="PROSITE" id="PS51502"/>
    </source>
</evidence>
<reference evidence="3" key="1">
    <citation type="journal article" date="2019" name="Int. J. Syst. Evol. Microbiol.">
        <title>The Global Catalogue of Microorganisms (GCM) 10K type strain sequencing project: providing services to taxonomists for standard genome sequencing and annotation.</title>
        <authorList>
            <consortium name="The Broad Institute Genomics Platform"/>
            <consortium name="The Broad Institute Genome Sequencing Center for Infectious Disease"/>
            <person name="Wu L."/>
            <person name="Ma J."/>
        </authorList>
    </citation>
    <scope>NUCLEOTIDE SEQUENCE [LARGE SCALE GENOMIC DNA]</scope>
    <source>
        <strain evidence="3">NBRC 108725</strain>
    </source>
</reference>
<proteinExistence type="predicted"/>
<dbReference type="SUPFAM" id="SSF54909">
    <property type="entry name" value="Dimeric alpha+beta barrel"/>
    <property type="match status" value="1"/>
</dbReference>
<dbReference type="SMART" id="SM00886">
    <property type="entry name" value="Dabb"/>
    <property type="match status" value="1"/>
</dbReference>
<keyword evidence="3" id="KW-1185">Reference proteome</keyword>
<organism evidence="2 3">
    <name type="scientific">Naasia aerilata</name>
    <dbReference type="NCBI Taxonomy" id="1162966"/>
    <lineage>
        <taxon>Bacteria</taxon>
        <taxon>Bacillati</taxon>
        <taxon>Actinomycetota</taxon>
        <taxon>Actinomycetes</taxon>
        <taxon>Micrococcales</taxon>
        <taxon>Microbacteriaceae</taxon>
        <taxon>Naasia</taxon>
    </lineage>
</organism>
<dbReference type="EMBL" id="AP027731">
    <property type="protein sequence ID" value="BDZ46226.1"/>
    <property type="molecule type" value="Genomic_DNA"/>
</dbReference>
<protein>
    <submittedName>
        <fullName evidence="2">Stress protein</fullName>
    </submittedName>
</protein>
<sequence>MPGPSITHVVLVEWKREVEPASVQTLERLVDELPGQVPGILSLRRGPSVSPEHLEAGYEWGLVVEFEDAGARDGYLPHPAHQPVASIIGAGAERLVVFDLG</sequence>
<name>A0ABN6XMR1_9MICO</name>
<dbReference type="InterPro" id="IPR013097">
    <property type="entry name" value="Dabb"/>
</dbReference>
<accession>A0ABN6XMR1</accession>
<dbReference type="Pfam" id="PF07876">
    <property type="entry name" value="Dabb"/>
    <property type="match status" value="1"/>
</dbReference>
<dbReference type="Gene3D" id="3.30.70.100">
    <property type="match status" value="1"/>
</dbReference>
<gene>
    <name evidence="2" type="ORF">GCM10025866_21350</name>
</gene>
<feature type="domain" description="Stress-response A/B barrel" evidence="1">
    <location>
        <begin position="6"/>
        <end position="100"/>
    </location>
</feature>
<dbReference type="PROSITE" id="PS51502">
    <property type="entry name" value="S_R_A_B_BARREL"/>
    <property type="match status" value="1"/>
</dbReference>